<evidence type="ECO:0000313" key="2">
    <source>
        <dbReference type="Proteomes" id="UP000313948"/>
    </source>
</evidence>
<dbReference type="Proteomes" id="UP000313948">
    <property type="component" value="Chromosome"/>
</dbReference>
<evidence type="ECO:0000313" key="1">
    <source>
        <dbReference type="EMBL" id="QDB78473.1"/>
    </source>
</evidence>
<gene>
    <name evidence="1" type="ORF">FE251_03085</name>
</gene>
<dbReference type="Gene3D" id="3.90.550.10">
    <property type="entry name" value="Spore Coat Polysaccharide Biosynthesis Protein SpsA, Chain A"/>
    <property type="match status" value="2"/>
</dbReference>
<dbReference type="PANTHER" id="PTHR43179">
    <property type="entry name" value="RHAMNOSYLTRANSFERASE WBBL"/>
    <property type="match status" value="1"/>
</dbReference>
<dbReference type="Pfam" id="PF13641">
    <property type="entry name" value="Glyco_tranf_2_3"/>
    <property type="match status" value="1"/>
</dbReference>
<name>A0ABX5VM95_9MICO</name>
<protein>
    <submittedName>
        <fullName evidence="1">Glycosyltransferase</fullName>
    </submittedName>
</protein>
<dbReference type="InterPro" id="IPR029044">
    <property type="entry name" value="Nucleotide-diphossugar_trans"/>
</dbReference>
<organism evidence="1 2">
    <name type="scientific">Georgenia wutianyii</name>
    <dbReference type="NCBI Taxonomy" id="2585135"/>
    <lineage>
        <taxon>Bacteria</taxon>
        <taxon>Bacillati</taxon>
        <taxon>Actinomycetota</taxon>
        <taxon>Actinomycetes</taxon>
        <taxon>Micrococcales</taxon>
        <taxon>Bogoriellaceae</taxon>
        <taxon>Georgenia</taxon>
    </lineage>
</organism>
<dbReference type="PANTHER" id="PTHR43179:SF7">
    <property type="entry name" value="RHAMNOSYLTRANSFERASE WBBL"/>
    <property type="match status" value="1"/>
</dbReference>
<keyword evidence="2" id="KW-1185">Reference proteome</keyword>
<accession>A0ABX5VM95</accession>
<dbReference type="RefSeq" id="WP_139073811.1">
    <property type="nucleotide sequence ID" value="NZ_CP040899.1"/>
</dbReference>
<reference evidence="1 2" key="1">
    <citation type="submission" date="2019-05" db="EMBL/GenBank/DDBJ databases">
        <title>Georgenia *** sp. nov., and Georgenia *** sp. nov., isolated from the intestinal contents of plateau pika (Ochotona curzoniae) in the Qinghai-Tibet plateau of China.</title>
        <authorList>
            <person name="Tian Z."/>
        </authorList>
    </citation>
    <scope>NUCLEOTIDE SEQUENCE [LARGE SCALE GENOMIC DNA]</scope>
    <source>
        <strain evidence="1 2">Z294</strain>
    </source>
</reference>
<dbReference type="EMBL" id="CP040899">
    <property type="protein sequence ID" value="QDB78473.1"/>
    <property type="molecule type" value="Genomic_DNA"/>
</dbReference>
<dbReference type="SUPFAM" id="SSF53448">
    <property type="entry name" value="Nucleotide-diphospho-sugar transferases"/>
    <property type="match status" value="2"/>
</dbReference>
<proteinExistence type="predicted"/>
<sequence>MSQASGPLLSLLLLPGDDAGRAAATDSFAAQGEGPWELVPVPAAGDLAAALTTAAGRAGGRYVGVLGSGDRLEPGALAAVVAFVDRLGREPAALYTDESGPAGVFSKPRWVPAYLEATNYLGRLLLVRRDVLAEVGGWRSGGAMEWDLALRLTERTEDVAHVPVTGLIRAAGDDLAVLTAGREAVAERYARLGVPASVELTGTAEGDAPGFLRVWREVPEPPLVSILVPTAGGRREIEGHERLLVTQLLRSLVERTTYERWEVVLVTSEGTSPKVLAECEEILGDRLTLAPVAGPFNFSRSVNTGAAAARGELLLLLNDDIVVLEPRWLERMVAVAQDPQVGAVGAKLLFGDGRIQHVGVSFDRDGEATHPHIFEAEDAGHFGSKVVDRDYEAVTGACLLTPRDLFVEVGGLTEALPLNYNDVDYCLKVRGAGRRVVCTPFARLRHYESSSRTARIEDEERAALAWWRPRTMSDPYTNVRGLA</sequence>